<dbReference type="STRING" id="52670.A0A2I4CCD0"/>
<accession>A0A2I4CCD0</accession>
<feature type="chain" id="PRO_5014127085" description="Gamma-aminobutyric acid type B receptor subunit 2" evidence="14">
    <location>
        <begin position="27"/>
        <end position="849"/>
    </location>
</feature>
<dbReference type="InParanoid" id="A0A2I4CCD0"/>
<dbReference type="OrthoDB" id="2150267at2759"/>
<evidence type="ECO:0000256" key="8">
    <source>
        <dbReference type="ARBA" id="ARBA00023136"/>
    </source>
</evidence>
<feature type="transmembrane region" description="Helical" evidence="13">
    <location>
        <begin position="452"/>
        <end position="478"/>
    </location>
</feature>
<feature type="transmembrane region" description="Helical" evidence="13">
    <location>
        <begin position="527"/>
        <end position="546"/>
    </location>
</feature>
<keyword evidence="16" id="KW-1185">Reference proteome</keyword>
<feature type="domain" description="G-protein coupled receptors family 3 profile" evidence="15">
    <location>
        <begin position="565"/>
        <end position="710"/>
    </location>
</feature>
<dbReference type="PANTHER" id="PTHR10519:SF74">
    <property type="entry name" value="GAMMA-AMINOBUTYRIC ACID TYPE B RECEPTOR SUBUNIT 2"/>
    <property type="match status" value="1"/>
</dbReference>
<evidence type="ECO:0000256" key="12">
    <source>
        <dbReference type="ARBA" id="ARBA00073785"/>
    </source>
</evidence>
<evidence type="ECO:0000256" key="5">
    <source>
        <dbReference type="ARBA" id="ARBA00022729"/>
    </source>
</evidence>
<keyword evidence="6 13" id="KW-1133">Transmembrane helix</keyword>
<comment type="similarity">
    <text evidence="2">Belongs to the G-protein coupled receptor 3 family. GABA-B receptor subfamily.</text>
</comment>
<dbReference type="Proteomes" id="UP000192220">
    <property type="component" value="Unplaced"/>
</dbReference>
<organism evidence="16 17">
    <name type="scientific">Austrofundulus limnaeus</name>
    <name type="common">Annual killifish</name>
    <dbReference type="NCBI Taxonomy" id="52670"/>
    <lineage>
        <taxon>Eukaryota</taxon>
        <taxon>Metazoa</taxon>
        <taxon>Chordata</taxon>
        <taxon>Craniata</taxon>
        <taxon>Vertebrata</taxon>
        <taxon>Euteleostomi</taxon>
        <taxon>Actinopterygii</taxon>
        <taxon>Neopterygii</taxon>
        <taxon>Teleostei</taxon>
        <taxon>Neoteleostei</taxon>
        <taxon>Acanthomorphata</taxon>
        <taxon>Ovalentaria</taxon>
        <taxon>Atherinomorphae</taxon>
        <taxon>Cyprinodontiformes</taxon>
        <taxon>Rivulidae</taxon>
        <taxon>Austrofundulus</taxon>
    </lineage>
</organism>
<feature type="transmembrane region" description="Helical" evidence="13">
    <location>
        <begin position="680"/>
        <end position="703"/>
    </location>
</feature>
<feature type="transmembrane region" description="Helical" evidence="13">
    <location>
        <begin position="558"/>
        <end position="579"/>
    </location>
</feature>
<keyword evidence="4 13" id="KW-0812">Transmembrane</keyword>
<dbReference type="GO" id="GO:0038039">
    <property type="term" value="C:G protein-coupled receptor heterodimeric complex"/>
    <property type="evidence" value="ECO:0007669"/>
    <property type="project" value="TreeGrafter"/>
</dbReference>
<evidence type="ECO:0000256" key="2">
    <source>
        <dbReference type="ARBA" id="ARBA00008991"/>
    </source>
</evidence>
<evidence type="ECO:0000256" key="11">
    <source>
        <dbReference type="ARBA" id="ARBA00023224"/>
    </source>
</evidence>
<dbReference type="InterPro" id="IPR002455">
    <property type="entry name" value="GPCR3_GABA-B"/>
</dbReference>
<name>A0A2I4CCD0_AUSLI</name>
<keyword evidence="10" id="KW-0325">Glycoprotein</keyword>
<evidence type="ECO:0000256" key="3">
    <source>
        <dbReference type="ARBA" id="ARBA00022475"/>
    </source>
</evidence>
<keyword evidence="9 17" id="KW-0675">Receptor</keyword>
<dbReference type="GO" id="GO:0004965">
    <property type="term" value="F:G protein-coupled GABA receptor activity"/>
    <property type="evidence" value="ECO:0007669"/>
    <property type="project" value="InterPro"/>
</dbReference>
<dbReference type="PANTHER" id="PTHR10519">
    <property type="entry name" value="GABA-B RECEPTOR"/>
    <property type="match status" value="1"/>
</dbReference>
<dbReference type="PRINTS" id="PR01176">
    <property type="entry name" value="GABABRECEPTR"/>
</dbReference>
<comment type="subcellular location">
    <subcellularLocation>
        <location evidence="1">Cell membrane</location>
        <topology evidence="1">Multi-pass membrane protein</topology>
    </subcellularLocation>
</comment>
<dbReference type="KEGG" id="alim:106527350"/>
<dbReference type="RefSeq" id="XP_013877646.1">
    <property type="nucleotide sequence ID" value="XM_014022192.1"/>
</dbReference>
<dbReference type="Gene3D" id="3.40.50.2300">
    <property type="match status" value="2"/>
</dbReference>
<protein>
    <recommendedName>
        <fullName evidence="12">Gamma-aminobutyric acid type B receptor subunit 2</fullName>
    </recommendedName>
</protein>
<evidence type="ECO:0000256" key="9">
    <source>
        <dbReference type="ARBA" id="ARBA00023170"/>
    </source>
</evidence>
<dbReference type="GeneID" id="106527350"/>
<dbReference type="FunFam" id="3.40.50.2300:FF:000063">
    <property type="entry name" value="Gamma-aminobutyric acid type B receptor subunit"/>
    <property type="match status" value="1"/>
</dbReference>
<keyword evidence="5 14" id="KW-0732">Signal</keyword>
<evidence type="ECO:0000256" key="14">
    <source>
        <dbReference type="SAM" id="SignalP"/>
    </source>
</evidence>
<proteinExistence type="inferred from homology"/>
<feature type="transmembrane region" description="Helical" evidence="13">
    <location>
        <begin position="616"/>
        <end position="639"/>
    </location>
</feature>
<keyword evidence="11" id="KW-0807">Transducer</keyword>
<gene>
    <name evidence="17" type="primary">LOC106527350</name>
</gene>
<dbReference type="GO" id="GO:0007214">
    <property type="term" value="P:gamma-aminobutyric acid signaling pathway"/>
    <property type="evidence" value="ECO:0007669"/>
    <property type="project" value="TreeGrafter"/>
</dbReference>
<dbReference type="SUPFAM" id="SSF53822">
    <property type="entry name" value="Periplasmic binding protein-like I"/>
    <property type="match status" value="1"/>
</dbReference>
<evidence type="ECO:0000256" key="6">
    <source>
        <dbReference type="ARBA" id="ARBA00022989"/>
    </source>
</evidence>
<keyword evidence="3" id="KW-1003">Cell membrane</keyword>
<dbReference type="Pfam" id="PF01094">
    <property type="entry name" value="ANF_receptor"/>
    <property type="match status" value="1"/>
</dbReference>
<evidence type="ECO:0000256" key="13">
    <source>
        <dbReference type="SAM" id="Phobius"/>
    </source>
</evidence>
<feature type="transmembrane region" description="Helical" evidence="13">
    <location>
        <begin position="651"/>
        <end position="674"/>
    </location>
</feature>
<dbReference type="Pfam" id="PF00003">
    <property type="entry name" value="7tm_3"/>
    <property type="match status" value="1"/>
</dbReference>
<dbReference type="InterPro" id="IPR001828">
    <property type="entry name" value="ANF_lig-bd_rcpt"/>
</dbReference>
<feature type="transmembrane region" description="Helical" evidence="13">
    <location>
        <begin position="490"/>
        <end position="507"/>
    </location>
</feature>
<evidence type="ECO:0000256" key="10">
    <source>
        <dbReference type="ARBA" id="ARBA00023180"/>
    </source>
</evidence>
<sequence>MVWTGQVQGALKLLLLVWLIVAPVLTRVRHPVPVLWMMPTGSGSGRENLTAGLVPAVRLALQDLQDQPEPLGNYEIQLQLLDCQCDPAEALRVLFDSMWAGPRYLLVFGGACPAVTALMARALPALSLVQVSFVAPPLSLSNRKRHTNLLSTVPSVRALNQAVVKLLHRYRWRRVGLITGDRPGLAEMKKDLIRQLLKADVQLAAAGSFSDDACGRLKELKDGDVRIIIGQFEDSSVSEVFCCAYRLNLFGPRYQWILAAEGSAEWRLGWQPSGCSATSLLTAADGSFRIQIRRFSTTNTPGASGRTPQDYQESYLKQLVQEGSEVNPLHAFAYDAAWVAGAALSQVMEAVRLREKYGAQVTVSEEEEVKMLLEAVKNIQFEGVTGPVSFRNGERMTTMELIQFQGNSGVLVGEFNTTTQQLRLMNHLLKFKGPGPAKDQTLVRLQHRPVSLFLYFIMSSAAAVIIFITLMVLCFVIINHRCWSGSFQDQFLLLGLLLCSSSVLLSGLDETSLSDEVLDVLCSARLWTLSVGHSVGFMVLFTRIWTLYSACSIEPKPIGCALIWVLLLDLLVLSSWQILDPLRRVVLHHSTEEYLDDQDVILRLFSERCSSNNMELWLTAVCGYRTPLLALGCFLAWTIRSWDLGPAGASGKLLPLSMLGVTAFSVSGVLASLLTSHDPPLQFCVSSILILSCNLFILGGLFGPQIFSVLWSRKELQEEAADEEEEEQLRRSNQELRSQGAQLDVLIETITMQLAEMFQDEAGGKPAEAGVQSVTHEAQICSPIQHLQRKTSSPDDINSPEQVGRRLSVQLPILHHSYLPLIGGISTSSSSQFSSQDVFFPHHDNFLYA</sequence>
<reference evidence="17" key="1">
    <citation type="submission" date="2025-08" db="UniProtKB">
        <authorList>
            <consortium name="RefSeq"/>
        </authorList>
    </citation>
    <scope>IDENTIFICATION</scope>
    <source>
        <strain evidence="17">Quisiro</strain>
        <tissue evidence="17">Liver</tissue>
    </source>
</reference>
<evidence type="ECO:0000256" key="1">
    <source>
        <dbReference type="ARBA" id="ARBA00004651"/>
    </source>
</evidence>
<dbReference type="InterPro" id="IPR017978">
    <property type="entry name" value="GPCR_3_C"/>
</dbReference>
<evidence type="ECO:0000256" key="7">
    <source>
        <dbReference type="ARBA" id="ARBA00023040"/>
    </source>
</evidence>
<evidence type="ECO:0000313" key="17">
    <source>
        <dbReference type="RefSeq" id="XP_013877646.1"/>
    </source>
</evidence>
<evidence type="ECO:0000259" key="15">
    <source>
        <dbReference type="PROSITE" id="PS50259"/>
    </source>
</evidence>
<feature type="signal peptide" evidence="14">
    <location>
        <begin position="1"/>
        <end position="26"/>
    </location>
</feature>
<dbReference type="InterPro" id="IPR028082">
    <property type="entry name" value="Peripla_BP_I"/>
</dbReference>
<evidence type="ECO:0000313" key="16">
    <source>
        <dbReference type="Proteomes" id="UP000192220"/>
    </source>
</evidence>
<keyword evidence="7" id="KW-0297">G-protein coupled receptor</keyword>
<dbReference type="PROSITE" id="PS50259">
    <property type="entry name" value="G_PROTEIN_RECEP_F3_4"/>
    <property type="match status" value="1"/>
</dbReference>
<dbReference type="CDD" id="cd06366">
    <property type="entry name" value="PBP1_GABAb_receptor"/>
    <property type="match status" value="1"/>
</dbReference>
<keyword evidence="8 13" id="KW-0472">Membrane</keyword>
<dbReference type="AlphaFoldDB" id="A0A2I4CCD0"/>
<evidence type="ECO:0000256" key="4">
    <source>
        <dbReference type="ARBA" id="ARBA00022692"/>
    </source>
</evidence>